<reference evidence="6" key="1">
    <citation type="submission" date="2020-10" db="EMBL/GenBank/DDBJ databases">
        <title>Mucilaginibacter mali sp. nov., isolated from rhizosphere soil of apple orchard.</title>
        <authorList>
            <person name="Lee J.-S."/>
            <person name="Kim H.S."/>
            <person name="Kim J.-S."/>
        </authorList>
    </citation>
    <scope>NUCLEOTIDE SEQUENCE</scope>
    <source>
        <strain evidence="6">KCTC 22746</strain>
    </source>
</reference>
<dbReference type="Proteomes" id="UP000622475">
    <property type="component" value="Unassembled WGS sequence"/>
</dbReference>
<evidence type="ECO:0000313" key="6">
    <source>
        <dbReference type="EMBL" id="MBE9661223.1"/>
    </source>
</evidence>
<dbReference type="GO" id="GO:0003950">
    <property type="term" value="F:NAD+ poly-ADP-ribosyltransferase activity"/>
    <property type="evidence" value="ECO:0007669"/>
    <property type="project" value="InterPro"/>
</dbReference>
<comment type="caution">
    <text evidence="6">The sequence shown here is derived from an EMBL/GenBank/DDBJ whole genome shotgun (WGS) entry which is preliminary data.</text>
</comment>
<dbReference type="Gene3D" id="3.20.170.30">
    <property type="match status" value="1"/>
</dbReference>
<dbReference type="PANTHER" id="PTHR12684:SF2">
    <property type="entry name" value="TRNA 2'-PHOSPHOTRANSFERASE 1"/>
    <property type="match status" value="1"/>
</dbReference>
<dbReference type="SUPFAM" id="SSF56399">
    <property type="entry name" value="ADP-ribosylation"/>
    <property type="match status" value="1"/>
</dbReference>
<dbReference type="GO" id="GO:0006388">
    <property type="term" value="P:tRNA splicing, via endonucleolytic cleavage and ligation"/>
    <property type="evidence" value="ECO:0007669"/>
    <property type="project" value="UniProtKB-UniRule"/>
</dbReference>
<evidence type="ECO:0000256" key="3">
    <source>
        <dbReference type="ARBA" id="ARBA00023027"/>
    </source>
</evidence>
<evidence type="ECO:0000256" key="2">
    <source>
        <dbReference type="ARBA" id="ARBA00022679"/>
    </source>
</evidence>
<dbReference type="Gene3D" id="1.10.10.970">
    <property type="entry name" value="RNA 2'-phosphotransferase, Tpt1/KptA family, N-terminal domain"/>
    <property type="match status" value="1"/>
</dbReference>
<comment type="function">
    <text evidence="4 5">Removes the 2'-phosphate from RNA via an intermediate in which the phosphate is ADP-ribosylated by NAD followed by a presumed transesterification to release the RNA and generate ADP-ribose 1''-2''-cyclic phosphate (APPR&gt;P). May function as an ADP-ribosylase.</text>
</comment>
<dbReference type="InterPro" id="IPR042080">
    <property type="entry name" value="RNA_2'-PTrans_N"/>
</dbReference>
<evidence type="ECO:0000256" key="4">
    <source>
        <dbReference type="ARBA" id="ARBA00025212"/>
    </source>
</evidence>
<name>A0A929KWI5_9SPHI</name>
<comment type="similarity">
    <text evidence="1 5">Belongs to the KptA/TPT1 family.</text>
</comment>
<dbReference type="InterPro" id="IPR002745">
    <property type="entry name" value="Ptrans_KptA/Tpt1"/>
</dbReference>
<evidence type="ECO:0000256" key="1">
    <source>
        <dbReference type="ARBA" id="ARBA00009836"/>
    </source>
</evidence>
<proteinExistence type="inferred from homology"/>
<dbReference type="InterPro" id="IPR042081">
    <property type="entry name" value="RNA_2'-PTrans_C"/>
</dbReference>
<dbReference type="EMBL" id="JADFFL010000002">
    <property type="protein sequence ID" value="MBE9661223.1"/>
    <property type="molecule type" value="Genomic_DNA"/>
</dbReference>
<keyword evidence="3 5" id="KW-0520">NAD</keyword>
<dbReference type="Pfam" id="PF01885">
    <property type="entry name" value="PTS_2-RNA"/>
    <property type="match status" value="1"/>
</dbReference>
<organism evidence="6 7">
    <name type="scientific">Mucilaginibacter myungsuensis</name>
    <dbReference type="NCBI Taxonomy" id="649104"/>
    <lineage>
        <taxon>Bacteria</taxon>
        <taxon>Pseudomonadati</taxon>
        <taxon>Bacteroidota</taxon>
        <taxon>Sphingobacteriia</taxon>
        <taxon>Sphingobacteriales</taxon>
        <taxon>Sphingobacteriaceae</taxon>
        <taxon>Mucilaginibacter</taxon>
    </lineage>
</organism>
<dbReference type="NCBIfam" id="NF002014">
    <property type="entry name" value="PRK00819.1-4"/>
    <property type="match status" value="1"/>
</dbReference>
<dbReference type="PANTHER" id="PTHR12684">
    <property type="entry name" value="PUTATIVE PHOSPHOTRANSFERASE"/>
    <property type="match status" value="1"/>
</dbReference>
<dbReference type="HAMAP" id="MF_00299">
    <property type="entry name" value="KptA"/>
    <property type="match status" value="1"/>
</dbReference>
<dbReference type="EC" id="2.7.1.-" evidence="5"/>
<keyword evidence="2 5" id="KW-0808">Transferase</keyword>
<protein>
    <recommendedName>
        <fullName evidence="5">Probable RNA 2'-phosphotransferase</fullName>
        <ecNumber evidence="5">2.7.1.-</ecNumber>
    </recommendedName>
</protein>
<dbReference type="RefSeq" id="WP_194110425.1">
    <property type="nucleotide sequence ID" value="NZ_JADFFL010000002.1"/>
</dbReference>
<dbReference type="AlphaFoldDB" id="A0A929KWI5"/>
<sequence>MITEKQNKGISKFMSYVLRHRPEVIGLQLDENGWADVAELITKANANATEWSTPITIDIVKHIVDTNDKKRFAFNEDGTKIRASQGHSVEVDLAYESQTPPEVLYHGTATKFLDAILIGRLTKQSRQHVHMSENIETMLEVAKRHGKPVLLKIHAAEMAAAGYQFYLSANNVWLTDSVPAGFLTVAR</sequence>
<keyword evidence="7" id="KW-1185">Reference proteome</keyword>
<dbReference type="InterPro" id="IPR022928">
    <property type="entry name" value="RNA_2'-PTrans_KptA"/>
</dbReference>
<evidence type="ECO:0000313" key="7">
    <source>
        <dbReference type="Proteomes" id="UP000622475"/>
    </source>
</evidence>
<accession>A0A929KWI5</accession>
<gene>
    <name evidence="5" type="primary">kptA</name>
    <name evidence="6" type="ORF">IRJ16_04950</name>
</gene>
<evidence type="ECO:0000256" key="5">
    <source>
        <dbReference type="HAMAP-Rule" id="MF_00299"/>
    </source>
</evidence>
<dbReference type="GO" id="GO:0000215">
    <property type="term" value="F:tRNA 2'-phosphotransferase activity"/>
    <property type="evidence" value="ECO:0007669"/>
    <property type="project" value="TreeGrafter"/>
</dbReference>